<dbReference type="Proteomes" id="UP000034826">
    <property type="component" value="Unassembled WGS sequence"/>
</dbReference>
<evidence type="ECO:0000313" key="1">
    <source>
        <dbReference type="EMBL" id="KKT65821.1"/>
    </source>
</evidence>
<evidence type="ECO:0008006" key="3">
    <source>
        <dbReference type="Google" id="ProtNLM"/>
    </source>
</evidence>
<evidence type="ECO:0000313" key="2">
    <source>
        <dbReference type="Proteomes" id="UP000034826"/>
    </source>
</evidence>
<dbReference type="InterPro" id="IPR010982">
    <property type="entry name" value="Lambda_DNA-bd_dom_sf"/>
</dbReference>
<organism evidence="1 2">
    <name type="scientific">Candidatus Woesebacteria bacterium GW2011_GWA2_44_33</name>
    <dbReference type="NCBI Taxonomy" id="1618564"/>
    <lineage>
        <taxon>Bacteria</taxon>
        <taxon>Candidatus Woeseibacteriota</taxon>
    </lineage>
</organism>
<comment type="caution">
    <text evidence="1">The sequence shown here is derived from an EMBL/GenBank/DDBJ whole genome shotgun (WGS) entry which is preliminary data.</text>
</comment>
<dbReference type="EMBL" id="LCIY01000034">
    <property type="protein sequence ID" value="KKT65821.1"/>
    <property type="molecule type" value="Genomic_DNA"/>
</dbReference>
<protein>
    <recommendedName>
        <fullName evidence="3">HTH cro/C1-type domain-containing protein</fullName>
    </recommendedName>
</protein>
<reference evidence="1 2" key="1">
    <citation type="journal article" date="2015" name="Nature">
        <title>rRNA introns, odd ribosomes, and small enigmatic genomes across a large radiation of phyla.</title>
        <authorList>
            <person name="Brown C.T."/>
            <person name="Hug L.A."/>
            <person name="Thomas B.C."/>
            <person name="Sharon I."/>
            <person name="Castelle C.J."/>
            <person name="Singh A."/>
            <person name="Wilkins M.J."/>
            <person name="Williams K.H."/>
            <person name="Banfield J.F."/>
        </authorList>
    </citation>
    <scope>NUCLEOTIDE SEQUENCE [LARGE SCALE GENOMIC DNA]</scope>
</reference>
<dbReference type="InterPro" id="IPR001387">
    <property type="entry name" value="Cro/C1-type_HTH"/>
</dbReference>
<sequence>MTTTAHKKTIYINKDKRVHSELFDEIRLTKGLSRFKLAIDVELSPQTVRRVLVIGGDPRPSTVKKVGDYLGIPAEKWYIDREPLDTTDIPEKNAI</sequence>
<gene>
    <name evidence="1" type="ORF">UW60_C0034G0007</name>
</gene>
<dbReference type="SUPFAM" id="SSF47413">
    <property type="entry name" value="lambda repressor-like DNA-binding domains"/>
    <property type="match status" value="1"/>
</dbReference>
<accession>A0A0G1J2J0</accession>
<dbReference type="GO" id="GO:0003677">
    <property type="term" value="F:DNA binding"/>
    <property type="evidence" value="ECO:0007669"/>
    <property type="project" value="InterPro"/>
</dbReference>
<dbReference type="CDD" id="cd00093">
    <property type="entry name" value="HTH_XRE"/>
    <property type="match status" value="1"/>
</dbReference>
<dbReference type="AlphaFoldDB" id="A0A0G1J2J0"/>
<proteinExistence type="predicted"/>
<name>A0A0G1J2J0_9BACT</name>